<sequence length="104" mass="13066">MIILKGISRLHVNGMTLFPFILIREKEPNDYLIFHERIHIRQQLEMGIFLFYFWYLMEWFIHYLQVKDVWKAYYLISFEKEAYANDKNFNYLKSRKSWSFLKWL</sequence>
<dbReference type="AlphaFoldDB" id="A0A0P7BJY2"/>
<comment type="caution">
    <text evidence="2">The sequence shown here is derived from an EMBL/GenBank/DDBJ whole genome shotgun (WGS) entry which is preliminary data.</text>
</comment>
<keyword evidence="1" id="KW-0472">Membrane</keyword>
<proteinExistence type="predicted"/>
<dbReference type="EMBL" id="LGTQ01000010">
    <property type="protein sequence ID" value="KPM47557.1"/>
    <property type="molecule type" value="Genomic_DNA"/>
</dbReference>
<protein>
    <submittedName>
        <fullName evidence="2">Membrane protein</fullName>
    </submittedName>
</protein>
<feature type="transmembrane region" description="Helical" evidence="1">
    <location>
        <begin position="44"/>
        <end position="64"/>
    </location>
</feature>
<evidence type="ECO:0000313" key="3">
    <source>
        <dbReference type="Proteomes" id="UP000050454"/>
    </source>
</evidence>
<evidence type="ECO:0000256" key="1">
    <source>
        <dbReference type="SAM" id="Phobius"/>
    </source>
</evidence>
<evidence type="ECO:0000313" key="2">
    <source>
        <dbReference type="EMBL" id="KPM47557.1"/>
    </source>
</evidence>
<keyword evidence="1" id="KW-1133">Transmembrane helix</keyword>
<dbReference type="OrthoDB" id="1027344at2"/>
<dbReference type="RefSeq" id="WP_055149197.1">
    <property type="nucleotide sequence ID" value="NZ_JXSZ01000010.1"/>
</dbReference>
<keyword evidence="3" id="KW-1185">Reference proteome</keyword>
<organism evidence="2 3">
    <name type="scientific">Jiulongibacter sediminis</name>
    <dbReference type="NCBI Taxonomy" id="1605367"/>
    <lineage>
        <taxon>Bacteria</taxon>
        <taxon>Pseudomonadati</taxon>
        <taxon>Bacteroidota</taxon>
        <taxon>Cytophagia</taxon>
        <taxon>Cytophagales</taxon>
        <taxon>Leadbetterellaceae</taxon>
        <taxon>Jiulongibacter</taxon>
    </lineage>
</organism>
<reference evidence="2 3" key="1">
    <citation type="submission" date="2015-07" db="EMBL/GenBank/DDBJ databases">
        <title>The draft genome sequence of Leadbetterella sp. JN14-9.</title>
        <authorList>
            <person name="Liu Y."/>
            <person name="Du J."/>
            <person name="Shao Z."/>
        </authorList>
    </citation>
    <scope>NUCLEOTIDE SEQUENCE [LARGE SCALE GENOMIC DNA]</scope>
    <source>
        <strain evidence="2 3">JN14-9</strain>
    </source>
</reference>
<dbReference type="Proteomes" id="UP000050454">
    <property type="component" value="Unassembled WGS sequence"/>
</dbReference>
<name>A0A0P7BJY2_9BACT</name>
<gene>
    <name evidence="2" type="ORF">AFM12_13725</name>
</gene>
<accession>A0A0P7BJY2</accession>
<keyword evidence="1" id="KW-0812">Transmembrane</keyword>
<dbReference type="STRING" id="1605367.AFM12_13725"/>